<evidence type="ECO:0000256" key="4">
    <source>
        <dbReference type="ARBA" id="ARBA00023239"/>
    </source>
</evidence>
<keyword evidence="4 7" id="KW-0456">Lyase</keyword>
<evidence type="ECO:0000256" key="5">
    <source>
        <dbReference type="ARBA" id="ARBA00048348"/>
    </source>
</evidence>
<dbReference type="PANTHER" id="PTHR11002">
    <property type="entry name" value="CARBONIC ANHYDRASE"/>
    <property type="match status" value="1"/>
</dbReference>
<dbReference type="EMBL" id="VJWL01000001">
    <property type="protein sequence ID" value="TRW50078.1"/>
    <property type="molecule type" value="Genomic_DNA"/>
</dbReference>
<dbReference type="FunFam" id="3.40.1050.10:FF:000001">
    <property type="entry name" value="Carbonic anhydrase"/>
    <property type="match status" value="1"/>
</dbReference>
<dbReference type="PANTHER" id="PTHR11002:SF76">
    <property type="entry name" value="CARBONIC ANHYDRASE"/>
    <property type="match status" value="1"/>
</dbReference>
<dbReference type="Gene3D" id="3.40.1050.10">
    <property type="entry name" value="Carbonic anhydrase"/>
    <property type="match status" value="1"/>
</dbReference>
<evidence type="ECO:0000256" key="3">
    <source>
        <dbReference type="ARBA" id="ARBA00022833"/>
    </source>
</evidence>
<dbReference type="NCBIfam" id="NF007756">
    <property type="entry name" value="PRK10437.1"/>
    <property type="match status" value="1"/>
</dbReference>
<comment type="catalytic activity">
    <reaction evidence="5 7">
        <text>hydrogencarbonate + H(+) = CO2 + H2O</text>
        <dbReference type="Rhea" id="RHEA:10748"/>
        <dbReference type="ChEBI" id="CHEBI:15377"/>
        <dbReference type="ChEBI" id="CHEBI:15378"/>
        <dbReference type="ChEBI" id="CHEBI:16526"/>
        <dbReference type="ChEBI" id="CHEBI:17544"/>
        <dbReference type="EC" id="4.2.1.1"/>
    </reaction>
</comment>
<dbReference type="InterPro" id="IPR036874">
    <property type="entry name" value="Carbonic_anhydrase_sf"/>
</dbReference>
<comment type="similarity">
    <text evidence="1 7">Belongs to the beta-class carbonic anhydrase family.</text>
</comment>
<evidence type="ECO:0000313" key="9">
    <source>
        <dbReference type="Proteomes" id="UP000320359"/>
    </source>
</evidence>
<evidence type="ECO:0000256" key="1">
    <source>
        <dbReference type="ARBA" id="ARBA00006217"/>
    </source>
</evidence>
<proteinExistence type="inferred from homology"/>
<dbReference type="SMART" id="SM00947">
    <property type="entry name" value="Pro_CA"/>
    <property type="match status" value="1"/>
</dbReference>
<dbReference type="SUPFAM" id="SSF53056">
    <property type="entry name" value="beta-carbonic anhydrase, cab"/>
    <property type="match status" value="1"/>
</dbReference>
<dbReference type="EC" id="4.2.1.1" evidence="7"/>
<reference evidence="8 9" key="1">
    <citation type="submission" date="2019-07" db="EMBL/GenBank/DDBJ databases">
        <authorList>
            <person name="Yang M."/>
            <person name="Zhao D."/>
            <person name="Xiang H."/>
        </authorList>
    </citation>
    <scope>NUCLEOTIDE SEQUENCE [LARGE SCALE GENOMIC DNA]</scope>
    <source>
        <strain evidence="8 9">IM1326</strain>
    </source>
</reference>
<comment type="cofactor">
    <cofactor evidence="6">
        <name>Zn(2+)</name>
        <dbReference type="ChEBI" id="CHEBI:29105"/>
    </cofactor>
    <text evidence="6">Binds 1 zinc ion per subunit.</text>
</comment>
<feature type="binding site" evidence="6">
    <location>
        <position position="98"/>
    </location>
    <ligand>
        <name>Zn(2+)</name>
        <dbReference type="ChEBI" id="CHEBI:29105"/>
    </ligand>
</feature>
<dbReference type="RefSeq" id="WP_143234686.1">
    <property type="nucleotide sequence ID" value="NZ_VJWL01000001.1"/>
</dbReference>
<comment type="function">
    <text evidence="7">Reversible hydration of carbon dioxide.</text>
</comment>
<organism evidence="8 9">
    <name type="scientific">Aliidiomarina halalkaliphila</name>
    <dbReference type="NCBI Taxonomy" id="2593535"/>
    <lineage>
        <taxon>Bacteria</taxon>
        <taxon>Pseudomonadati</taxon>
        <taxon>Pseudomonadota</taxon>
        <taxon>Gammaproteobacteria</taxon>
        <taxon>Alteromonadales</taxon>
        <taxon>Idiomarinaceae</taxon>
        <taxon>Aliidiomarina</taxon>
    </lineage>
</organism>
<gene>
    <name evidence="8" type="ORF">FM042_04350</name>
</gene>
<accession>A0A552X4Z4</accession>
<dbReference type="PROSITE" id="PS00704">
    <property type="entry name" value="PROK_CO2_ANHYDRASE_1"/>
    <property type="match status" value="1"/>
</dbReference>
<dbReference type="GO" id="GO:0008270">
    <property type="term" value="F:zinc ion binding"/>
    <property type="evidence" value="ECO:0007669"/>
    <property type="project" value="UniProtKB-UniRule"/>
</dbReference>
<dbReference type="CDD" id="cd00883">
    <property type="entry name" value="beta_CA_cladeA"/>
    <property type="match status" value="1"/>
</dbReference>
<dbReference type="InterPro" id="IPR015892">
    <property type="entry name" value="Carbonic_anhydrase_CS"/>
</dbReference>
<comment type="caution">
    <text evidence="8">The sequence shown here is derived from an EMBL/GenBank/DDBJ whole genome shotgun (WGS) entry which is preliminary data.</text>
</comment>
<evidence type="ECO:0000256" key="2">
    <source>
        <dbReference type="ARBA" id="ARBA00022723"/>
    </source>
</evidence>
<sequence>MPKIRELLAHNKSWAETQVKQDPEFFERLVNQQKPEYLWIGCSDSRVPANQIVGLAPGEVFVHRNVANQVIQTDFNCLAVLEYAVVNLQVRHILVVGHYGCGGVAAAMESNRHGLVDQWLHPIKDIYRHNEPQLGVMPYNARFDRLCELNVLEQVRNLSRNHIIQEAWDRGQKVSIHGWIYSVKDGLLKDLGCTITGKEGVEPIYQYCSDEQSDEE</sequence>
<keyword evidence="2 6" id="KW-0479">Metal-binding</keyword>
<dbReference type="Proteomes" id="UP000320359">
    <property type="component" value="Unassembled WGS sequence"/>
</dbReference>
<dbReference type="OrthoDB" id="9797527at2"/>
<dbReference type="InterPro" id="IPR001765">
    <property type="entry name" value="Carbonic_anhydrase"/>
</dbReference>
<feature type="binding site" evidence="6">
    <location>
        <position position="42"/>
    </location>
    <ligand>
        <name>Zn(2+)</name>
        <dbReference type="ChEBI" id="CHEBI:29105"/>
    </ligand>
</feature>
<evidence type="ECO:0000313" key="8">
    <source>
        <dbReference type="EMBL" id="TRW50078.1"/>
    </source>
</evidence>
<protein>
    <recommendedName>
        <fullName evidence="7">Carbonic anhydrase</fullName>
        <ecNumber evidence="7">4.2.1.1</ecNumber>
    </recommendedName>
    <alternativeName>
        <fullName evidence="7">Carbonate dehydratase</fullName>
    </alternativeName>
</protein>
<dbReference type="Pfam" id="PF00484">
    <property type="entry name" value="Pro_CA"/>
    <property type="match status" value="1"/>
</dbReference>
<keyword evidence="3 6" id="KW-0862">Zinc</keyword>
<dbReference type="GO" id="GO:0015976">
    <property type="term" value="P:carbon utilization"/>
    <property type="evidence" value="ECO:0007669"/>
    <property type="project" value="InterPro"/>
</dbReference>
<dbReference type="PROSITE" id="PS00705">
    <property type="entry name" value="PROK_CO2_ANHYDRASE_2"/>
    <property type="match status" value="1"/>
</dbReference>
<evidence type="ECO:0000256" key="7">
    <source>
        <dbReference type="RuleBase" id="RU003956"/>
    </source>
</evidence>
<name>A0A552X4Z4_9GAMM</name>
<dbReference type="GO" id="GO:0004089">
    <property type="term" value="F:carbonate dehydratase activity"/>
    <property type="evidence" value="ECO:0007669"/>
    <property type="project" value="UniProtKB-UniRule"/>
</dbReference>
<keyword evidence="9" id="KW-1185">Reference proteome</keyword>
<feature type="binding site" evidence="6">
    <location>
        <position position="44"/>
    </location>
    <ligand>
        <name>Zn(2+)</name>
        <dbReference type="ChEBI" id="CHEBI:29105"/>
    </ligand>
</feature>
<evidence type="ECO:0000256" key="6">
    <source>
        <dbReference type="PIRSR" id="PIRSR601765-1"/>
    </source>
</evidence>
<dbReference type="AlphaFoldDB" id="A0A552X4Z4"/>
<feature type="binding site" evidence="6">
    <location>
        <position position="101"/>
    </location>
    <ligand>
        <name>Zn(2+)</name>
        <dbReference type="ChEBI" id="CHEBI:29105"/>
    </ligand>
</feature>